<protein>
    <submittedName>
        <fullName evidence="3">UDP-glucose 4-epimerase</fullName>
        <ecNumber evidence="3">5.1.3.2</ecNumber>
    </submittedName>
</protein>
<keyword evidence="3" id="KW-0413">Isomerase</keyword>
<dbReference type="AlphaFoldDB" id="A0A0U1KSX2"/>
<dbReference type="EC" id="5.1.3.2" evidence="3"/>
<comment type="similarity">
    <text evidence="1">Belongs to the NAD(P)-dependent epimerase/dehydratase family.</text>
</comment>
<dbReference type="SUPFAM" id="SSF51735">
    <property type="entry name" value="NAD(P)-binding Rossmann-fold domains"/>
    <property type="match status" value="1"/>
</dbReference>
<dbReference type="RefSeq" id="WP_021169252.1">
    <property type="nucleotide sequence ID" value="NZ_CTRP01000003.1"/>
</dbReference>
<evidence type="ECO:0000259" key="2">
    <source>
        <dbReference type="Pfam" id="PF01370"/>
    </source>
</evidence>
<dbReference type="EMBL" id="CTRP01000003">
    <property type="protein sequence ID" value="CQR70522.1"/>
    <property type="molecule type" value="Genomic_DNA"/>
</dbReference>
<dbReference type="InterPro" id="IPR036291">
    <property type="entry name" value="NAD(P)-bd_dom_sf"/>
</dbReference>
<name>A0A0U1KSX2_9FIRM</name>
<dbReference type="Gene3D" id="3.90.25.10">
    <property type="entry name" value="UDP-galactose 4-epimerase, domain 1"/>
    <property type="match status" value="1"/>
</dbReference>
<accession>A0A0U1KSX2</accession>
<dbReference type="Pfam" id="PF01370">
    <property type="entry name" value="Epimerase"/>
    <property type="match status" value="1"/>
</dbReference>
<evidence type="ECO:0000313" key="3">
    <source>
        <dbReference type="EMBL" id="CQR70522.1"/>
    </source>
</evidence>
<evidence type="ECO:0000313" key="4">
    <source>
        <dbReference type="Proteomes" id="UP000049855"/>
    </source>
</evidence>
<dbReference type="InterPro" id="IPR001509">
    <property type="entry name" value="Epimerase_deHydtase"/>
</dbReference>
<evidence type="ECO:0000256" key="1">
    <source>
        <dbReference type="ARBA" id="ARBA00007637"/>
    </source>
</evidence>
<feature type="domain" description="NAD-dependent epimerase/dehydratase" evidence="2">
    <location>
        <begin position="4"/>
        <end position="231"/>
    </location>
</feature>
<dbReference type="Gene3D" id="3.40.50.720">
    <property type="entry name" value="NAD(P)-binding Rossmann-like Domain"/>
    <property type="match status" value="1"/>
</dbReference>
<gene>
    <name evidence="3" type="ORF">SpAn4DRAFT_1491</name>
</gene>
<sequence length="306" mass="33732">MKKILVIGANGFLGTHLTKAFSKMGDEVVALVGKGTDFSSVSNIENVICIEFSLGKFKEVTNLIPEGISTAYILAWVGVSSSVKNECDLQTQNISYMMEIMECLDALNIKRVIVPGSASEFACSDAVITGYNAPAPSDFYSAAKISARYLCGVYAKTHNMEFIWTLISSIYGPGRRDSNLITYAICSLLKGESPEFTKLEQQWDYIYIDDAIEALTELQDKGIDGKMYPIGSGVSKPLSEYVSIIHNLIAPDVPLKIGALPYKTSIIDNQIMDISQIVQDIGFKPKYSFAEGISQTIEYFRENIDR</sequence>
<keyword evidence="4" id="KW-1185">Reference proteome</keyword>
<dbReference type="PANTHER" id="PTHR43000">
    <property type="entry name" value="DTDP-D-GLUCOSE 4,6-DEHYDRATASE-RELATED"/>
    <property type="match status" value="1"/>
</dbReference>
<dbReference type="GO" id="GO:0003978">
    <property type="term" value="F:UDP-glucose 4-epimerase activity"/>
    <property type="evidence" value="ECO:0007669"/>
    <property type="project" value="UniProtKB-EC"/>
</dbReference>
<dbReference type="Proteomes" id="UP000049855">
    <property type="component" value="Unassembled WGS sequence"/>
</dbReference>
<reference evidence="4" key="1">
    <citation type="submission" date="2015-03" db="EMBL/GenBank/DDBJ databases">
        <authorList>
            <person name="Nijsse Bart"/>
        </authorList>
    </citation>
    <scope>NUCLEOTIDE SEQUENCE [LARGE SCALE GENOMIC DNA]</scope>
</reference>
<proteinExistence type="inferred from homology"/>
<organism evidence="3 4">
    <name type="scientific">Sporomusa ovata</name>
    <dbReference type="NCBI Taxonomy" id="2378"/>
    <lineage>
        <taxon>Bacteria</taxon>
        <taxon>Bacillati</taxon>
        <taxon>Bacillota</taxon>
        <taxon>Negativicutes</taxon>
        <taxon>Selenomonadales</taxon>
        <taxon>Sporomusaceae</taxon>
        <taxon>Sporomusa</taxon>
    </lineage>
</organism>